<dbReference type="GO" id="GO:1901605">
    <property type="term" value="P:alpha-amino acid metabolic process"/>
    <property type="evidence" value="ECO:0007669"/>
    <property type="project" value="TreeGrafter"/>
</dbReference>
<dbReference type="GO" id="GO:0009042">
    <property type="term" value="F:valine-pyruvate transaminase activity"/>
    <property type="evidence" value="ECO:0007669"/>
    <property type="project" value="UniProtKB-EC"/>
</dbReference>
<dbReference type="InterPro" id="IPR015421">
    <property type="entry name" value="PyrdxlP-dep_Trfase_major"/>
</dbReference>
<dbReference type="PANTHER" id="PTHR42790:SF4">
    <property type="entry name" value="VALINE--PYRUVATE AMINOTRANSFERASE"/>
    <property type="match status" value="1"/>
</dbReference>
<dbReference type="PANTHER" id="PTHR42790">
    <property type="entry name" value="AMINOTRANSFERASE"/>
    <property type="match status" value="1"/>
</dbReference>
<evidence type="ECO:0000256" key="3">
    <source>
        <dbReference type="ARBA" id="ARBA00022679"/>
    </source>
</evidence>
<accession>A0A517SYP7</accession>
<feature type="domain" description="Aminotransferase class I/classII large" evidence="5">
    <location>
        <begin position="59"/>
        <end position="412"/>
    </location>
</feature>
<gene>
    <name evidence="6" type="primary">avtA</name>
    <name evidence="6" type="ORF">SV7mr_38100</name>
</gene>
<dbReference type="NCBIfam" id="NF006964">
    <property type="entry name" value="PRK09440.1-2"/>
    <property type="match status" value="1"/>
</dbReference>
<dbReference type="EC" id="2.6.1.66" evidence="6"/>
<keyword evidence="2 6" id="KW-0032">Aminotransferase</keyword>
<keyword evidence="7" id="KW-1185">Reference proteome</keyword>
<name>A0A517SYP7_9BACT</name>
<dbReference type="InterPro" id="IPR004839">
    <property type="entry name" value="Aminotransferase_I/II_large"/>
</dbReference>
<keyword evidence="6" id="KW-0670">Pyruvate</keyword>
<dbReference type="RefSeq" id="WP_145275204.1">
    <property type="nucleotide sequence ID" value="NZ_CP036272.1"/>
</dbReference>
<evidence type="ECO:0000256" key="1">
    <source>
        <dbReference type="ARBA" id="ARBA00001933"/>
    </source>
</evidence>
<dbReference type="SUPFAM" id="SSF53383">
    <property type="entry name" value="PLP-dependent transferases"/>
    <property type="match status" value="1"/>
</dbReference>
<proteinExistence type="predicted"/>
<dbReference type="InterPro" id="IPR050859">
    <property type="entry name" value="Class-I_PLP-dep_aminotransf"/>
</dbReference>
<sequence>MKYPLSEFGQRLALDSGIGELMQDLGEALASGDPSICMLGGGQPSHLDAVDQIWQQRMQSLAADRDQLMQMLGDYQAPAGDLLFRQTVAKRLSEEYGWPISEKNVCITAGGQTAFFLLLNALAGQFADGTRKRILLPLVPEYIGYADQGVSGDLFQAVRPKIEIIGDHEFKYAIDFDAIEIDESIAAMVLSRPTNPSSNVVTDEELARLAALADQQGIPLIVDNAYGDPFPGVIFTDTKPMWTESMVLTFSLSKLGLPGTRTGIVVADEPVIQALTSMNAITALANNNVGQHLVQPMIADGSLLDVSRQVIAPYYRQRAETTRQWITEAFADEVPYRLHRSEGAFFLWLWLPELPITSEELYHRLKARGVLVISGHYFFFGLEDQNWRHRDQCLRISFTAPEAQLRRGIETLADELKVVHQTV</sequence>
<comment type="cofactor">
    <cofactor evidence="1">
        <name>pyridoxal 5'-phosphate</name>
        <dbReference type="ChEBI" id="CHEBI:597326"/>
    </cofactor>
</comment>
<dbReference type="Gene3D" id="3.40.640.10">
    <property type="entry name" value="Type I PLP-dependent aspartate aminotransferase-like (Major domain)"/>
    <property type="match status" value="1"/>
</dbReference>
<organism evidence="6 7">
    <name type="scientific">Stieleria bergensis</name>
    <dbReference type="NCBI Taxonomy" id="2528025"/>
    <lineage>
        <taxon>Bacteria</taxon>
        <taxon>Pseudomonadati</taxon>
        <taxon>Planctomycetota</taxon>
        <taxon>Planctomycetia</taxon>
        <taxon>Pirellulales</taxon>
        <taxon>Pirellulaceae</taxon>
        <taxon>Stieleria</taxon>
    </lineage>
</organism>
<dbReference type="CDD" id="cd00609">
    <property type="entry name" value="AAT_like"/>
    <property type="match status" value="1"/>
</dbReference>
<evidence type="ECO:0000256" key="2">
    <source>
        <dbReference type="ARBA" id="ARBA00022576"/>
    </source>
</evidence>
<dbReference type="GO" id="GO:0030170">
    <property type="term" value="F:pyridoxal phosphate binding"/>
    <property type="evidence" value="ECO:0007669"/>
    <property type="project" value="InterPro"/>
</dbReference>
<dbReference type="EMBL" id="CP036272">
    <property type="protein sequence ID" value="QDT61275.1"/>
    <property type="molecule type" value="Genomic_DNA"/>
</dbReference>
<reference evidence="6 7" key="1">
    <citation type="submission" date="2019-02" db="EMBL/GenBank/DDBJ databases">
        <title>Deep-cultivation of Planctomycetes and their phenomic and genomic characterization uncovers novel biology.</title>
        <authorList>
            <person name="Wiegand S."/>
            <person name="Jogler M."/>
            <person name="Boedeker C."/>
            <person name="Pinto D."/>
            <person name="Vollmers J."/>
            <person name="Rivas-Marin E."/>
            <person name="Kohn T."/>
            <person name="Peeters S.H."/>
            <person name="Heuer A."/>
            <person name="Rast P."/>
            <person name="Oberbeckmann S."/>
            <person name="Bunk B."/>
            <person name="Jeske O."/>
            <person name="Meyerdierks A."/>
            <person name="Storesund J.E."/>
            <person name="Kallscheuer N."/>
            <person name="Luecker S."/>
            <person name="Lage O.M."/>
            <person name="Pohl T."/>
            <person name="Merkel B.J."/>
            <person name="Hornburger P."/>
            <person name="Mueller R.-W."/>
            <person name="Bruemmer F."/>
            <person name="Labrenz M."/>
            <person name="Spormann A.M."/>
            <person name="Op den Camp H."/>
            <person name="Overmann J."/>
            <person name="Amann R."/>
            <person name="Jetten M.S.M."/>
            <person name="Mascher T."/>
            <person name="Medema M.H."/>
            <person name="Devos D.P."/>
            <person name="Kaster A.-K."/>
            <person name="Ovreas L."/>
            <person name="Rohde M."/>
            <person name="Galperin M.Y."/>
            <person name="Jogler C."/>
        </authorList>
    </citation>
    <scope>NUCLEOTIDE SEQUENCE [LARGE SCALE GENOMIC DNA]</scope>
    <source>
        <strain evidence="6 7">SV_7m_r</strain>
    </source>
</reference>
<keyword evidence="3 6" id="KW-0808">Transferase</keyword>
<keyword evidence="4" id="KW-0663">Pyridoxal phosphate</keyword>
<dbReference type="Proteomes" id="UP000315003">
    <property type="component" value="Chromosome"/>
</dbReference>
<dbReference type="Pfam" id="PF00155">
    <property type="entry name" value="Aminotran_1_2"/>
    <property type="match status" value="1"/>
</dbReference>
<protein>
    <submittedName>
        <fullName evidence="6">Valine--pyruvate aminotransferase</fullName>
        <ecNumber evidence="6">2.6.1.66</ecNumber>
    </submittedName>
</protein>
<dbReference type="AlphaFoldDB" id="A0A517SYP7"/>
<evidence type="ECO:0000259" key="5">
    <source>
        <dbReference type="Pfam" id="PF00155"/>
    </source>
</evidence>
<evidence type="ECO:0000313" key="7">
    <source>
        <dbReference type="Proteomes" id="UP000315003"/>
    </source>
</evidence>
<evidence type="ECO:0000313" key="6">
    <source>
        <dbReference type="EMBL" id="QDT61275.1"/>
    </source>
</evidence>
<dbReference type="GO" id="GO:0005829">
    <property type="term" value="C:cytosol"/>
    <property type="evidence" value="ECO:0007669"/>
    <property type="project" value="TreeGrafter"/>
</dbReference>
<evidence type="ECO:0000256" key="4">
    <source>
        <dbReference type="ARBA" id="ARBA00022898"/>
    </source>
</evidence>
<dbReference type="InterPro" id="IPR015424">
    <property type="entry name" value="PyrdxlP-dep_Trfase"/>
</dbReference>
<dbReference type="NCBIfam" id="NF006967">
    <property type="entry name" value="PRK09440.1-5"/>
    <property type="match status" value="1"/>
</dbReference>
<dbReference type="OrthoDB" id="9813612at2"/>